<proteinExistence type="predicted"/>
<evidence type="ECO:0000313" key="1">
    <source>
        <dbReference type="EMBL" id="PWK30599.1"/>
    </source>
</evidence>
<comment type="caution">
    <text evidence="1">The sequence shown here is derived from an EMBL/GenBank/DDBJ whole genome shotgun (WGS) entry which is preliminary data.</text>
</comment>
<name>A0A316EHK5_9BURK</name>
<sequence length="103" mass="11461">MSPFTSFRVASGEDSLIDRLRTALQAYEGAIQWGIAGHDRHSLPGTNWIIQPVFVDEMRSVAEANGTSDVRSYISQRFPDFALAAYADLCLLAEHVDEFLAKQ</sequence>
<reference evidence="1 2" key="1">
    <citation type="submission" date="2018-05" db="EMBL/GenBank/DDBJ databases">
        <title>Genomic Encyclopedia of Type Strains, Phase IV (KMG-V): Genome sequencing to study the core and pangenomes of soil and plant-associated prokaryotes.</title>
        <authorList>
            <person name="Whitman W."/>
        </authorList>
    </citation>
    <scope>NUCLEOTIDE SEQUENCE [LARGE SCALE GENOMIC DNA]</scope>
    <source>
        <strain evidence="1 2">SLV-132</strain>
    </source>
</reference>
<dbReference type="Proteomes" id="UP000245754">
    <property type="component" value="Unassembled WGS sequence"/>
</dbReference>
<accession>A0A316EHK5</accession>
<evidence type="ECO:0000313" key="2">
    <source>
        <dbReference type="Proteomes" id="UP000245754"/>
    </source>
</evidence>
<organism evidence="1 2">
    <name type="scientific">Cupriavidus plantarum</name>
    <dbReference type="NCBI Taxonomy" id="942865"/>
    <lineage>
        <taxon>Bacteria</taxon>
        <taxon>Pseudomonadati</taxon>
        <taxon>Pseudomonadota</taxon>
        <taxon>Betaproteobacteria</taxon>
        <taxon>Burkholderiales</taxon>
        <taxon>Burkholderiaceae</taxon>
        <taxon>Cupriavidus</taxon>
    </lineage>
</organism>
<keyword evidence="2" id="KW-1185">Reference proteome</keyword>
<gene>
    <name evidence="1" type="ORF">C7419_1142</name>
</gene>
<dbReference type="AlphaFoldDB" id="A0A316EHK5"/>
<protein>
    <submittedName>
        <fullName evidence="1">Uncharacterized protein</fullName>
    </submittedName>
</protein>
<dbReference type="EMBL" id="QGGT01000014">
    <property type="protein sequence ID" value="PWK30599.1"/>
    <property type="molecule type" value="Genomic_DNA"/>
</dbReference>